<dbReference type="EMBL" id="JBHSFZ010000003">
    <property type="protein sequence ID" value="MFC4592973.1"/>
    <property type="molecule type" value="Genomic_DNA"/>
</dbReference>
<evidence type="ECO:0000313" key="2">
    <source>
        <dbReference type="Proteomes" id="UP001595957"/>
    </source>
</evidence>
<dbReference type="Proteomes" id="UP001595957">
    <property type="component" value="Unassembled WGS sequence"/>
</dbReference>
<reference evidence="2" key="1">
    <citation type="journal article" date="2019" name="Int. J. Syst. Evol. Microbiol.">
        <title>The Global Catalogue of Microorganisms (GCM) 10K type strain sequencing project: providing services to taxonomists for standard genome sequencing and annotation.</title>
        <authorList>
            <consortium name="The Broad Institute Genomics Platform"/>
            <consortium name="The Broad Institute Genome Sequencing Center for Infectious Disease"/>
            <person name="Wu L."/>
            <person name="Ma J."/>
        </authorList>
    </citation>
    <scope>NUCLEOTIDE SEQUENCE [LARGE SCALE GENOMIC DNA]</scope>
    <source>
        <strain evidence="2">NBRC 103632</strain>
    </source>
</reference>
<protein>
    <submittedName>
        <fullName evidence="1">Uncharacterized protein</fullName>
    </submittedName>
</protein>
<proteinExistence type="predicted"/>
<keyword evidence="2" id="KW-1185">Reference proteome</keyword>
<gene>
    <name evidence="1" type="ORF">ACFO3E_02015</name>
</gene>
<name>A0ABV9EUX4_9SPHN</name>
<sequence length="74" mass="8267">MSYQVAAIRLLAASKGDNGRRKKAFRAGRDFFQKNSKSTQIRGFHTRACLGSIIGMAAMRKKIAARRHGNCRIN</sequence>
<comment type="caution">
    <text evidence="1">The sequence shown here is derived from an EMBL/GenBank/DDBJ whole genome shotgun (WGS) entry which is preliminary data.</text>
</comment>
<dbReference type="RefSeq" id="WP_380802069.1">
    <property type="nucleotide sequence ID" value="NZ_JBHSFZ010000003.1"/>
</dbReference>
<organism evidence="1 2">
    <name type="scientific">Sphingobium tyrosinilyticum</name>
    <dbReference type="NCBI Taxonomy" id="2715436"/>
    <lineage>
        <taxon>Bacteria</taxon>
        <taxon>Pseudomonadati</taxon>
        <taxon>Pseudomonadota</taxon>
        <taxon>Alphaproteobacteria</taxon>
        <taxon>Sphingomonadales</taxon>
        <taxon>Sphingomonadaceae</taxon>
        <taxon>Sphingobium</taxon>
    </lineage>
</organism>
<accession>A0ABV9EUX4</accession>
<evidence type="ECO:0000313" key="1">
    <source>
        <dbReference type="EMBL" id="MFC4592973.1"/>
    </source>
</evidence>